<name>A0A0L0TF90_ALLM3</name>
<dbReference type="InterPro" id="IPR011527">
    <property type="entry name" value="ABC1_TM_dom"/>
</dbReference>
<dbReference type="AlphaFoldDB" id="A0A0L0TF90"/>
<gene>
    <name evidence="10" type="ORF">AMAG_20734</name>
</gene>
<dbReference type="SUPFAM" id="SSF90123">
    <property type="entry name" value="ABC transporter transmembrane region"/>
    <property type="match status" value="1"/>
</dbReference>
<dbReference type="Proteomes" id="UP000054350">
    <property type="component" value="Unassembled WGS sequence"/>
</dbReference>
<evidence type="ECO:0000313" key="11">
    <source>
        <dbReference type="Proteomes" id="UP000054350"/>
    </source>
</evidence>
<evidence type="ECO:0000256" key="4">
    <source>
        <dbReference type="ARBA" id="ARBA00022741"/>
    </source>
</evidence>
<keyword evidence="4" id="KW-0547">Nucleotide-binding</keyword>
<evidence type="ECO:0000256" key="8">
    <source>
        <dbReference type="SAM" id="Phobius"/>
    </source>
</evidence>
<proteinExistence type="predicted"/>
<keyword evidence="2 8" id="KW-0812">Transmembrane</keyword>
<keyword evidence="6 8" id="KW-1133">Transmembrane helix</keyword>
<evidence type="ECO:0000256" key="7">
    <source>
        <dbReference type="ARBA" id="ARBA00023136"/>
    </source>
</evidence>
<keyword evidence="3" id="KW-0677">Repeat</keyword>
<dbReference type="InterPro" id="IPR036640">
    <property type="entry name" value="ABC1_TM_sf"/>
</dbReference>
<dbReference type="GO" id="GO:0016887">
    <property type="term" value="F:ATP hydrolysis activity"/>
    <property type="evidence" value="ECO:0007669"/>
    <property type="project" value="InterPro"/>
</dbReference>
<dbReference type="Gene3D" id="1.20.1560.10">
    <property type="entry name" value="ABC transporter type 1, transmembrane domain"/>
    <property type="match status" value="1"/>
</dbReference>
<keyword evidence="7 8" id="KW-0472">Membrane</keyword>
<dbReference type="InterPro" id="IPR050173">
    <property type="entry name" value="ABC_transporter_C-like"/>
</dbReference>
<reference evidence="11" key="2">
    <citation type="submission" date="2009-11" db="EMBL/GenBank/DDBJ databases">
        <title>The Genome Sequence of Allomyces macrogynus strain ATCC 38327.</title>
        <authorList>
            <consortium name="The Broad Institute Genome Sequencing Platform"/>
            <person name="Russ C."/>
            <person name="Cuomo C."/>
            <person name="Shea T."/>
            <person name="Young S.K."/>
            <person name="Zeng Q."/>
            <person name="Koehrsen M."/>
            <person name="Haas B."/>
            <person name="Borodovsky M."/>
            <person name="Guigo R."/>
            <person name="Alvarado L."/>
            <person name="Berlin A."/>
            <person name="Borenstein D."/>
            <person name="Chen Z."/>
            <person name="Engels R."/>
            <person name="Freedman E."/>
            <person name="Gellesch M."/>
            <person name="Goldberg J."/>
            <person name="Griggs A."/>
            <person name="Gujja S."/>
            <person name="Heiman D."/>
            <person name="Hepburn T."/>
            <person name="Howarth C."/>
            <person name="Jen D."/>
            <person name="Larson L."/>
            <person name="Lewis B."/>
            <person name="Mehta T."/>
            <person name="Park D."/>
            <person name="Pearson M."/>
            <person name="Roberts A."/>
            <person name="Saif S."/>
            <person name="Shenoy N."/>
            <person name="Sisk P."/>
            <person name="Stolte C."/>
            <person name="Sykes S."/>
            <person name="Walk T."/>
            <person name="White J."/>
            <person name="Yandava C."/>
            <person name="Burger G."/>
            <person name="Gray M.W."/>
            <person name="Holland P.W.H."/>
            <person name="King N."/>
            <person name="Lang F.B.F."/>
            <person name="Roger A.J."/>
            <person name="Ruiz-Trillo I."/>
            <person name="Lander E."/>
            <person name="Nusbaum C."/>
        </authorList>
    </citation>
    <scope>NUCLEOTIDE SEQUENCE [LARGE SCALE GENOMIC DNA]</scope>
    <source>
        <strain evidence="11">ATCC 38327</strain>
    </source>
</reference>
<evidence type="ECO:0000313" key="10">
    <source>
        <dbReference type="EMBL" id="KNE73269.1"/>
    </source>
</evidence>
<organism evidence="10 11">
    <name type="scientific">Allomyces macrogynus (strain ATCC 38327)</name>
    <name type="common">Allomyces javanicus var. macrogynus</name>
    <dbReference type="NCBI Taxonomy" id="578462"/>
    <lineage>
        <taxon>Eukaryota</taxon>
        <taxon>Fungi</taxon>
        <taxon>Fungi incertae sedis</taxon>
        <taxon>Blastocladiomycota</taxon>
        <taxon>Blastocladiomycetes</taxon>
        <taxon>Blastocladiales</taxon>
        <taxon>Blastocladiaceae</taxon>
        <taxon>Allomyces</taxon>
    </lineage>
</organism>
<feature type="transmembrane region" description="Helical" evidence="8">
    <location>
        <begin position="21"/>
        <end position="49"/>
    </location>
</feature>
<reference evidence="10 11" key="1">
    <citation type="submission" date="2009-11" db="EMBL/GenBank/DDBJ databases">
        <title>Annotation of Allomyces macrogynus ATCC 38327.</title>
        <authorList>
            <consortium name="The Broad Institute Genome Sequencing Platform"/>
            <person name="Russ C."/>
            <person name="Cuomo C."/>
            <person name="Burger G."/>
            <person name="Gray M.W."/>
            <person name="Holland P.W.H."/>
            <person name="King N."/>
            <person name="Lang F.B.F."/>
            <person name="Roger A.J."/>
            <person name="Ruiz-Trillo I."/>
            <person name="Young S.K."/>
            <person name="Zeng Q."/>
            <person name="Gargeya S."/>
            <person name="Fitzgerald M."/>
            <person name="Haas B."/>
            <person name="Abouelleil A."/>
            <person name="Alvarado L."/>
            <person name="Arachchi H.M."/>
            <person name="Berlin A."/>
            <person name="Chapman S.B."/>
            <person name="Gearin G."/>
            <person name="Goldberg J."/>
            <person name="Griggs A."/>
            <person name="Gujja S."/>
            <person name="Hansen M."/>
            <person name="Heiman D."/>
            <person name="Howarth C."/>
            <person name="Larimer J."/>
            <person name="Lui A."/>
            <person name="MacDonald P.J.P."/>
            <person name="McCowen C."/>
            <person name="Montmayeur A."/>
            <person name="Murphy C."/>
            <person name="Neiman D."/>
            <person name="Pearson M."/>
            <person name="Priest M."/>
            <person name="Roberts A."/>
            <person name="Saif S."/>
            <person name="Shea T."/>
            <person name="Sisk P."/>
            <person name="Stolte C."/>
            <person name="Sykes S."/>
            <person name="Wortman J."/>
            <person name="Nusbaum C."/>
            <person name="Birren B."/>
        </authorList>
    </citation>
    <scope>NUCLEOTIDE SEQUENCE [LARGE SCALE GENOMIC DNA]</scope>
    <source>
        <strain evidence="10 11">ATCC 38327</strain>
    </source>
</reference>
<dbReference type="Pfam" id="PF00005">
    <property type="entry name" value="ABC_tran"/>
    <property type="match status" value="1"/>
</dbReference>
<feature type="domain" description="ABC transmembrane type-1" evidence="9">
    <location>
        <begin position="1"/>
        <end position="177"/>
    </location>
</feature>
<dbReference type="GO" id="GO:0005524">
    <property type="term" value="F:ATP binding"/>
    <property type="evidence" value="ECO:0007669"/>
    <property type="project" value="UniProtKB-KW"/>
</dbReference>
<evidence type="ECO:0000256" key="6">
    <source>
        <dbReference type="ARBA" id="ARBA00022989"/>
    </source>
</evidence>
<evidence type="ECO:0000256" key="2">
    <source>
        <dbReference type="ARBA" id="ARBA00022692"/>
    </source>
</evidence>
<evidence type="ECO:0000256" key="3">
    <source>
        <dbReference type="ARBA" id="ARBA00022737"/>
    </source>
</evidence>
<protein>
    <recommendedName>
        <fullName evidence="9">ABC transmembrane type-1 domain-containing protein</fullName>
    </recommendedName>
</protein>
<dbReference type="eggNOG" id="KOG0054">
    <property type="taxonomic scope" value="Eukaryota"/>
</dbReference>
<keyword evidence="11" id="KW-1185">Reference proteome</keyword>
<keyword evidence="1" id="KW-0813">Transport</keyword>
<dbReference type="InterPro" id="IPR027417">
    <property type="entry name" value="P-loop_NTPase"/>
</dbReference>
<dbReference type="GO" id="GO:0140359">
    <property type="term" value="F:ABC-type transporter activity"/>
    <property type="evidence" value="ECO:0007669"/>
    <property type="project" value="InterPro"/>
</dbReference>
<dbReference type="STRING" id="578462.A0A0L0TF90"/>
<dbReference type="OMA" id="KNCTLAW"/>
<keyword evidence="5" id="KW-0067">ATP-binding</keyword>
<dbReference type="GO" id="GO:0016020">
    <property type="term" value="C:membrane"/>
    <property type="evidence" value="ECO:0007669"/>
    <property type="project" value="InterPro"/>
</dbReference>
<dbReference type="Pfam" id="PF00664">
    <property type="entry name" value="ABC_membrane"/>
    <property type="match status" value="1"/>
</dbReference>
<sequence length="371" mass="40175">MGQIVGYFEAVQSLLTTPLQIIIAVGALYSVVGWSALAGVGLMALMLALQLWSGRFVEGLQSRLMAKTDARVEKTQEVLQGIRAIKYFAWERPFAAELHDLRDQEMHALQQYWLVMSAIHVLYHANEVLVIFFTFFLFTNVAGHELDATTVFTVIALFNTLRTPMSALPDLAIQFFETRVSVRRVGAYLDGVDIANHKIDTSGNVEIDTVGHVSALPYIGAASATLSWSPMPAVGPPASPVGAATGATKDDTAILLSTLNSTCDPAAASTCEKTDLTYDDPPTQRFQLKDINFSAPRGKLTVVLGSTGSGKSMLLQALLGELALERGQVFMPHTPIASVPQQSWLLNATAKENVLFGAADEDPDHLLLETK</sequence>
<dbReference type="PROSITE" id="PS50929">
    <property type="entry name" value="ABC_TM1F"/>
    <property type="match status" value="1"/>
</dbReference>
<dbReference type="InterPro" id="IPR003439">
    <property type="entry name" value="ABC_transporter-like_ATP-bd"/>
</dbReference>
<evidence type="ECO:0000256" key="5">
    <source>
        <dbReference type="ARBA" id="ARBA00022840"/>
    </source>
</evidence>
<dbReference type="Gene3D" id="3.40.50.300">
    <property type="entry name" value="P-loop containing nucleotide triphosphate hydrolases"/>
    <property type="match status" value="1"/>
</dbReference>
<dbReference type="PANTHER" id="PTHR24223:SF353">
    <property type="entry name" value="ABC TRANSPORTER ATP-BINDING PROTEIN_PERMEASE VMR1-RELATED"/>
    <property type="match status" value="1"/>
</dbReference>
<evidence type="ECO:0000256" key="1">
    <source>
        <dbReference type="ARBA" id="ARBA00022448"/>
    </source>
</evidence>
<dbReference type="EMBL" id="GG745393">
    <property type="protein sequence ID" value="KNE73269.1"/>
    <property type="molecule type" value="Genomic_DNA"/>
</dbReference>
<accession>A0A0L0TF90</accession>
<dbReference type="PANTHER" id="PTHR24223">
    <property type="entry name" value="ATP-BINDING CASSETTE SUB-FAMILY C"/>
    <property type="match status" value="1"/>
</dbReference>
<dbReference type="VEuPathDB" id="FungiDB:AMAG_20734"/>
<dbReference type="OrthoDB" id="6500128at2759"/>
<dbReference type="SUPFAM" id="SSF52540">
    <property type="entry name" value="P-loop containing nucleoside triphosphate hydrolases"/>
    <property type="match status" value="1"/>
</dbReference>
<evidence type="ECO:0000259" key="9">
    <source>
        <dbReference type="PROSITE" id="PS50929"/>
    </source>
</evidence>